<proteinExistence type="predicted"/>
<reference evidence="3 4" key="1">
    <citation type="journal article" date="2014" name="Genome Announc.">
        <title>Draft genome sequences of six enterohepatic helicobacter species isolated from humans and one from rhesus macaques.</title>
        <authorList>
            <person name="Shen Z."/>
            <person name="Sheh A."/>
            <person name="Young S.K."/>
            <person name="Abouelliel A."/>
            <person name="Ward D.V."/>
            <person name="Earl A.M."/>
            <person name="Fox J.G."/>
        </authorList>
    </citation>
    <scope>NUCLEOTIDE SEQUENCE [LARGE SCALE GENOMIC DNA]</scope>
    <source>
        <strain evidence="3 4">MIT 99-5501</strain>
    </source>
</reference>
<protein>
    <recommendedName>
        <fullName evidence="2">Haem-binding uptake Tiki superfamily ChaN domain-containing protein</fullName>
    </recommendedName>
</protein>
<evidence type="ECO:0000259" key="2">
    <source>
        <dbReference type="Pfam" id="PF04187"/>
    </source>
</evidence>
<feature type="compositionally biased region" description="Basic and acidic residues" evidence="1">
    <location>
        <begin position="70"/>
        <end position="82"/>
    </location>
</feature>
<dbReference type="Proteomes" id="UP000018731">
    <property type="component" value="Unassembled WGS sequence"/>
</dbReference>
<dbReference type="PATRIC" id="fig|1357400.3.peg.336"/>
<dbReference type="OrthoDB" id="5360198at2"/>
<organism evidence="3 4">
    <name type="scientific">Helicobacter macacae MIT 99-5501</name>
    <dbReference type="NCBI Taxonomy" id="1357400"/>
    <lineage>
        <taxon>Bacteria</taxon>
        <taxon>Pseudomonadati</taxon>
        <taxon>Campylobacterota</taxon>
        <taxon>Epsilonproteobacteria</taxon>
        <taxon>Campylobacterales</taxon>
        <taxon>Helicobacteraceae</taxon>
        <taxon>Helicobacter</taxon>
    </lineage>
</organism>
<evidence type="ECO:0000313" key="4">
    <source>
        <dbReference type="Proteomes" id="UP000018731"/>
    </source>
</evidence>
<dbReference type="EMBL" id="AZJI01000001">
    <property type="protein sequence ID" value="ETD24904.1"/>
    <property type="molecule type" value="Genomic_DNA"/>
</dbReference>
<evidence type="ECO:0000256" key="1">
    <source>
        <dbReference type="SAM" id="MobiDB-lite"/>
    </source>
</evidence>
<feature type="region of interest" description="Disordered" evidence="1">
    <location>
        <begin position="66"/>
        <end position="90"/>
    </location>
</feature>
<keyword evidence="4" id="KW-1185">Reference proteome</keyword>
<name>V8CC11_9HELI</name>
<evidence type="ECO:0000313" key="3">
    <source>
        <dbReference type="EMBL" id="ETD24904.1"/>
    </source>
</evidence>
<dbReference type="eggNOG" id="COG3016">
    <property type="taxonomic scope" value="Bacteria"/>
</dbReference>
<dbReference type="HOGENOM" id="CLU_660174_0_0_7"/>
<dbReference type="PROSITE" id="PS51257">
    <property type="entry name" value="PROKAR_LIPOPROTEIN"/>
    <property type="match status" value="1"/>
</dbReference>
<dbReference type="SUPFAM" id="SSF159501">
    <property type="entry name" value="EreA/ChaN-like"/>
    <property type="match status" value="1"/>
</dbReference>
<accession>V8CC11</accession>
<dbReference type="STRING" id="1357400.HMPREF2086_00238"/>
<dbReference type="Pfam" id="PF04187">
    <property type="entry name" value="Cofac_haem_bdg"/>
    <property type="match status" value="1"/>
</dbReference>
<dbReference type="InterPro" id="IPR007314">
    <property type="entry name" value="Cofac_haem-bd_dom"/>
</dbReference>
<gene>
    <name evidence="3" type="ORF">HMPREF2086_00238</name>
</gene>
<dbReference type="Gene3D" id="3.40.50.11550">
    <property type="match status" value="1"/>
</dbReference>
<comment type="caution">
    <text evidence="3">The sequence shown here is derived from an EMBL/GenBank/DDBJ whole genome shotgun (WGS) entry which is preliminary data.</text>
</comment>
<feature type="domain" description="Haem-binding uptake Tiki superfamily ChaN" evidence="2">
    <location>
        <begin position="152"/>
        <end position="348"/>
    </location>
</feature>
<dbReference type="AlphaFoldDB" id="V8CC11"/>
<dbReference type="RefSeq" id="WP_023926906.1">
    <property type="nucleotide sequence ID" value="NZ_KI669454.1"/>
</dbReference>
<dbReference type="Gene3D" id="1.10.8.760">
    <property type="entry name" value="Haem-binding uptake, Tiki superfamily, ChaN, domain 2"/>
    <property type="match status" value="1"/>
</dbReference>
<sequence length="416" mass="47186">MQNLKKISNQAFKSFFCAVWVLACLPCLPYLRADLQMSLQGSLQAKALASGSAELSSICESGENQVPKKQIKEQEHTKEQAQKDAQPSNEVLSNQTQNLQKIAQDRFQEVQRLFENLRVSIISSAKQDTKTPINLANQNQTQNLSFADFIFQITDTNILLLGEKHDEKSHHKAQLLIMQALDAYFAWQAGECKRFALVLEMLGSEAQSHIDEASKGKKQIQKENLKTALGWGKWDYQQYRDIVEYAFYAPNFDIIAGNLSRQEISTIYKGAEPIAGNVSTSAEVKERISKIISKSHKTNDATLLERLTQVQQYKDRRMADMLLKSHDFALLLAGNYHITKTFGIPLHIEDFLTSSAKEENTLDKNAISPKEVANIDKTPKTLSVGMLKAKYLTSKRYFKKYGAQILSQYDYILLFR</sequence>
<dbReference type="CDD" id="cd14727">
    <property type="entry name" value="ChanN-like"/>
    <property type="match status" value="1"/>
</dbReference>